<reference evidence="8 10" key="1">
    <citation type="submission" date="2016-10" db="EMBL/GenBank/DDBJ databases">
        <authorList>
            <person name="Cai Z."/>
        </authorList>
    </citation>
    <scope>NUCLEOTIDE SEQUENCE [LARGE SCALE GENOMIC DNA]</scope>
    <source>
        <strain evidence="8 10">DSM 25227</strain>
    </source>
</reference>
<feature type="domain" description="OmpA-like" evidence="6">
    <location>
        <begin position="183"/>
        <end position="301"/>
    </location>
</feature>
<dbReference type="EMBL" id="QGDJ01000006">
    <property type="protein sequence ID" value="PWJ17455.1"/>
    <property type="molecule type" value="Genomic_DNA"/>
</dbReference>
<dbReference type="OrthoDB" id="9792021at2"/>
<keyword evidence="2 4" id="KW-0472">Membrane</keyword>
<dbReference type="EMBL" id="UETC01000006">
    <property type="protein sequence ID" value="SSA47518.1"/>
    <property type="molecule type" value="Genomic_DNA"/>
</dbReference>
<dbReference type="SUPFAM" id="SSF103088">
    <property type="entry name" value="OmpA-like"/>
    <property type="match status" value="1"/>
</dbReference>
<dbReference type="InterPro" id="IPR036737">
    <property type="entry name" value="OmpA-like_sf"/>
</dbReference>
<evidence type="ECO:0000256" key="1">
    <source>
        <dbReference type="ARBA" id="ARBA00004442"/>
    </source>
</evidence>
<evidence type="ECO:0000256" key="5">
    <source>
        <dbReference type="SAM" id="SignalP"/>
    </source>
</evidence>
<protein>
    <submittedName>
        <fullName evidence="7 8">Outer membrane protein OmpA</fullName>
    </submittedName>
</protein>
<evidence type="ECO:0000259" key="6">
    <source>
        <dbReference type="PROSITE" id="PS51123"/>
    </source>
</evidence>
<dbReference type="PANTHER" id="PTHR30329:SF21">
    <property type="entry name" value="LIPOPROTEIN YIAD-RELATED"/>
    <property type="match status" value="1"/>
</dbReference>
<dbReference type="InterPro" id="IPR006664">
    <property type="entry name" value="OMP_bac"/>
</dbReference>
<reference evidence="7 9" key="2">
    <citation type="submission" date="2018-03" db="EMBL/GenBank/DDBJ databases">
        <title>Genomic Encyclopedia of Archaeal and Bacterial Type Strains, Phase II (KMG-II): from individual species to whole genera.</title>
        <authorList>
            <person name="Goeker M."/>
        </authorList>
    </citation>
    <scope>NUCLEOTIDE SEQUENCE [LARGE SCALE GENOMIC DNA]</scope>
    <source>
        <strain evidence="7 9">DSM 25227</strain>
    </source>
</reference>
<accession>A0A2Y9AW00</accession>
<name>A0A2Y9AW00_9RHOB</name>
<sequence>MRLAAALWLLAAPAAALTMPLPATLTLSEDLPLTSYRFATGPYDDGLPAETVEGRLVREVHRMAAPGATPLQLLAPLRDQLEAEGWEIVFTCADRACGGFLFRFEIDVARAPEMFVDLSAYRYLSARRDGAWTSLVVSTSAGEGYVQRATVAPVDAAQPIVTSDARPAPTPDLTASSDVAATLAATGRAVLSDLAFETGSTTLPGTDYPSLAALADYLRANPEVTVALVGHTDAEGGAEGNMAISRRRADSARDLLTGPYGIDPARVETYGVGFFAPVAPNDTPEGRETNRRVEVVITSTP</sequence>
<keyword evidence="3" id="KW-0998">Cell outer membrane</keyword>
<dbReference type="CDD" id="cd07185">
    <property type="entry name" value="OmpA_C-like"/>
    <property type="match status" value="1"/>
</dbReference>
<comment type="subcellular location">
    <subcellularLocation>
        <location evidence="1">Cell outer membrane</location>
    </subcellularLocation>
</comment>
<dbReference type="PRINTS" id="PR01021">
    <property type="entry name" value="OMPADOMAIN"/>
</dbReference>
<dbReference type="Proteomes" id="UP000245839">
    <property type="component" value="Unassembled WGS sequence"/>
</dbReference>
<evidence type="ECO:0000313" key="8">
    <source>
        <dbReference type="EMBL" id="SSA47518.1"/>
    </source>
</evidence>
<dbReference type="Pfam" id="PF00691">
    <property type="entry name" value="OmpA"/>
    <property type="match status" value="1"/>
</dbReference>
<dbReference type="PRINTS" id="PR01023">
    <property type="entry name" value="NAFLGMOTY"/>
</dbReference>
<dbReference type="AlphaFoldDB" id="A0A2Y9AW00"/>
<evidence type="ECO:0000256" key="3">
    <source>
        <dbReference type="ARBA" id="ARBA00023237"/>
    </source>
</evidence>
<keyword evidence="5" id="KW-0732">Signal</keyword>
<dbReference type="RefSeq" id="WP_109564890.1">
    <property type="nucleotide sequence ID" value="NZ_QGDJ01000006.1"/>
</dbReference>
<dbReference type="InterPro" id="IPR006665">
    <property type="entry name" value="OmpA-like"/>
</dbReference>
<evidence type="ECO:0000313" key="7">
    <source>
        <dbReference type="EMBL" id="PWJ17455.1"/>
    </source>
</evidence>
<organism evidence="8 10">
    <name type="scientific">Jannaschia seohaensis</name>
    <dbReference type="NCBI Taxonomy" id="475081"/>
    <lineage>
        <taxon>Bacteria</taxon>
        <taxon>Pseudomonadati</taxon>
        <taxon>Pseudomonadota</taxon>
        <taxon>Alphaproteobacteria</taxon>
        <taxon>Rhodobacterales</taxon>
        <taxon>Roseobacteraceae</taxon>
        <taxon>Jannaschia</taxon>
    </lineage>
</organism>
<evidence type="ECO:0000256" key="2">
    <source>
        <dbReference type="ARBA" id="ARBA00023136"/>
    </source>
</evidence>
<evidence type="ECO:0000313" key="9">
    <source>
        <dbReference type="Proteomes" id="UP000245839"/>
    </source>
</evidence>
<dbReference type="Gene3D" id="3.30.1330.60">
    <property type="entry name" value="OmpA-like domain"/>
    <property type="match status" value="1"/>
</dbReference>
<dbReference type="GO" id="GO:0009279">
    <property type="term" value="C:cell outer membrane"/>
    <property type="evidence" value="ECO:0007669"/>
    <property type="project" value="UniProtKB-SubCell"/>
</dbReference>
<feature type="signal peptide" evidence="5">
    <location>
        <begin position="1"/>
        <end position="18"/>
    </location>
</feature>
<proteinExistence type="predicted"/>
<feature type="chain" id="PRO_5044071900" evidence="5">
    <location>
        <begin position="19"/>
        <end position="301"/>
    </location>
</feature>
<gene>
    <name evidence="7" type="ORF">BCF38_10665</name>
    <name evidence="8" type="ORF">SAMN05421539_10665</name>
</gene>
<evidence type="ECO:0000313" key="10">
    <source>
        <dbReference type="Proteomes" id="UP000251571"/>
    </source>
</evidence>
<dbReference type="InterPro" id="IPR050330">
    <property type="entry name" value="Bact_OuterMem_StrucFunc"/>
</dbReference>
<dbReference type="PROSITE" id="PS51123">
    <property type="entry name" value="OMPA_2"/>
    <property type="match status" value="1"/>
</dbReference>
<dbReference type="PANTHER" id="PTHR30329">
    <property type="entry name" value="STATOR ELEMENT OF FLAGELLAR MOTOR COMPLEX"/>
    <property type="match status" value="1"/>
</dbReference>
<evidence type="ECO:0000256" key="4">
    <source>
        <dbReference type="PROSITE-ProRule" id="PRU00473"/>
    </source>
</evidence>
<dbReference type="Proteomes" id="UP000251571">
    <property type="component" value="Unassembled WGS sequence"/>
</dbReference>
<keyword evidence="9" id="KW-1185">Reference proteome</keyword>